<reference evidence="3" key="1">
    <citation type="journal article" date="2023" name="Mol. Phylogenet. Evol.">
        <title>Genome-scale phylogeny and comparative genomics of the fungal order Sordariales.</title>
        <authorList>
            <person name="Hensen N."/>
            <person name="Bonometti L."/>
            <person name="Westerberg I."/>
            <person name="Brannstrom I.O."/>
            <person name="Guillou S."/>
            <person name="Cros-Aarteil S."/>
            <person name="Calhoun S."/>
            <person name="Haridas S."/>
            <person name="Kuo A."/>
            <person name="Mondo S."/>
            <person name="Pangilinan J."/>
            <person name="Riley R."/>
            <person name="LaButti K."/>
            <person name="Andreopoulos B."/>
            <person name="Lipzen A."/>
            <person name="Chen C."/>
            <person name="Yan M."/>
            <person name="Daum C."/>
            <person name="Ng V."/>
            <person name="Clum A."/>
            <person name="Steindorff A."/>
            <person name="Ohm R.A."/>
            <person name="Martin F."/>
            <person name="Silar P."/>
            <person name="Natvig D.O."/>
            <person name="Lalanne C."/>
            <person name="Gautier V."/>
            <person name="Ament-Velasquez S.L."/>
            <person name="Kruys A."/>
            <person name="Hutchinson M.I."/>
            <person name="Powell A.J."/>
            <person name="Barry K."/>
            <person name="Miller A.N."/>
            <person name="Grigoriev I.V."/>
            <person name="Debuchy R."/>
            <person name="Gladieux P."/>
            <person name="Hiltunen Thoren M."/>
            <person name="Johannesson H."/>
        </authorList>
    </citation>
    <scope>NUCLEOTIDE SEQUENCE</scope>
    <source>
        <strain evidence="3">CBS 333.67</strain>
    </source>
</reference>
<evidence type="ECO:0000256" key="2">
    <source>
        <dbReference type="SAM" id="SignalP"/>
    </source>
</evidence>
<gene>
    <name evidence="3" type="ORF">B0T15DRAFT_57117</name>
</gene>
<keyword evidence="2" id="KW-0732">Signal</keyword>
<comment type="caution">
    <text evidence="3">The sequence shown here is derived from an EMBL/GenBank/DDBJ whole genome shotgun (WGS) entry which is preliminary data.</text>
</comment>
<name>A0AAJ0H347_9PEZI</name>
<feature type="signal peptide" evidence="2">
    <location>
        <begin position="1"/>
        <end position="23"/>
    </location>
</feature>
<feature type="chain" id="PRO_5042575805" description="Secreted protein" evidence="2">
    <location>
        <begin position="24"/>
        <end position="125"/>
    </location>
</feature>
<evidence type="ECO:0000256" key="1">
    <source>
        <dbReference type="SAM" id="MobiDB-lite"/>
    </source>
</evidence>
<dbReference type="EMBL" id="JAUDZG010000001">
    <property type="protein sequence ID" value="KAK3310959.1"/>
    <property type="molecule type" value="Genomic_DNA"/>
</dbReference>
<evidence type="ECO:0000313" key="3">
    <source>
        <dbReference type="EMBL" id="KAK3310959.1"/>
    </source>
</evidence>
<dbReference type="GeneID" id="87889679"/>
<evidence type="ECO:0008006" key="5">
    <source>
        <dbReference type="Google" id="ProtNLM"/>
    </source>
</evidence>
<dbReference type="Proteomes" id="UP001273166">
    <property type="component" value="Unassembled WGS sequence"/>
</dbReference>
<dbReference type="RefSeq" id="XP_062726739.1">
    <property type="nucleotide sequence ID" value="XM_062870850.1"/>
</dbReference>
<proteinExistence type="predicted"/>
<keyword evidence="4" id="KW-1185">Reference proteome</keyword>
<organism evidence="3 4">
    <name type="scientific">Chaetomium strumarium</name>
    <dbReference type="NCBI Taxonomy" id="1170767"/>
    <lineage>
        <taxon>Eukaryota</taxon>
        <taxon>Fungi</taxon>
        <taxon>Dikarya</taxon>
        <taxon>Ascomycota</taxon>
        <taxon>Pezizomycotina</taxon>
        <taxon>Sordariomycetes</taxon>
        <taxon>Sordariomycetidae</taxon>
        <taxon>Sordariales</taxon>
        <taxon>Chaetomiaceae</taxon>
        <taxon>Chaetomium</taxon>
    </lineage>
</organism>
<reference evidence="3" key="2">
    <citation type="submission" date="2023-06" db="EMBL/GenBank/DDBJ databases">
        <authorList>
            <consortium name="Lawrence Berkeley National Laboratory"/>
            <person name="Mondo S.J."/>
            <person name="Hensen N."/>
            <person name="Bonometti L."/>
            <person name="Westerberg I."/>
            <person name="Brannstrom I.O."/>
            <person name="Guillou S."/>
            <person name="Cros-Aarteil S."/>
            <person name="Calhoun S."/>
            <person name="Haridas S."/>
            <person name="Kuo A."/>
            <person name="Pangilinan J."/>
            <person name="Riley R."/>
            <person name="Labutti K."/>
            <person name="Andreopoulos B."/>
            <person name="Lipzen A."/>
            <person name="Chen C."/>
            <person name="Yanf M."/>
            <person name="Daum C."/>
            <person name="Ng V."/>
            <person name="Clum A."/>
            <person name="Steindorff A."/>
            <person name="Ohm R."/>
            <person name="Martin F."/>
            <person name="Silar P."/>
            <person name="Natvig D."/>
            <person name="Lalanne C."/>
            <person name="Gautier V."/>
            <person name="Ament-Velasquez S.L."/>
            <person name="Kruys A."/>
            <person name="Hutchinson M.I."/>
            <person name="Powell A.J."/>
            <person name="Barry K."/>
            <person name="Miller A.N."/>
            <person name="Grigoriev I.V."/>
            <person name="Debuchy R."/>
            <person name="Gladieux P."/>
            <person name="Thoren M.H."/>
            <person name="Johannesson H."/>
        </authorList>
    </citation>
    <scope>NUCLEOTIDE SEQUENCE</scope>
    <source>
        <strain evidence="3">CBS 333.67</strain>
    </source>
</reference>
<evidence type="ECO:0000313" key="4">
    <source>
        <dbReference type="Proteomes" id="UP001273166"/>
    </source>
</evidence>
<dbReference type="AlphaFoldDB" id="A0AAJ0H347"/>
<feature type="region of interest" description="Disordered" evidence="1">
    <location>
        <begin position="27"/>
        <end position="73"/>
    </location>
</feature>
<accession>A0AAJ0H347</accession>
<sequence length="125" mass="13864">MPGTALTSQLLLVHLLFIHPSSHEIHQPSQTVHSHTAGLSPPKRNIIHASTALHPSRSPPLQEPSRPRPTQNGSCITTYRLCTTAPKAAFWFPSTLVLYTVYMSPGLCCLPEKNSLRNAARRRHK</sequence>
<protein>
    <recommendedName>
        <fullName evidence="5">Secreted protein</fullName>
    </recommendedName>
</protein>